<organism evidence="1 2">
    <name type="scientific">Kwoniella shivajii</name>
    <dbReference type="NCBI Taxonomy" id="564305"/>
    <lineage>
        <taxon>Eukaryota</taxon>
        <taxon>Fungi</taxon>
        <taxon>Dikarya</taxon>
        <taxon>Basidiomycota</taxon>
        <taxon>Agaricomycotina</taxon>
        <taxon>Tremellomycetes</taxon>
        <taxon>Tremellales</taxon>
        <taxon>Cryptococcaceae</taxon>
        <taxon>Kwoniella</taxon>
    </lineage>
</organism>
<dbReference type="EMBL" id="CP141887">
    <property type="protein sequence ID" value="WRT68445.1"/>
    <property type="molecule type" value="Genomic_DNA"/>
</dbReference>
<proteinExistence type="predicted"/>
<dbReference type="Proteomes" id="UP001329825">
    <property type="component" value="Chromosome 7"/>
</dbReference>
<protein>
    <submittedName>
        <fullName evidence="1">Uncharacterized protein</fullName>
    </submittedName>
</protein>
<dbReference type="GeneID" id="87957552"/>
<dbReference type="RefSeq" id="XP_062793185.1">
    <property type="nucleotide sequence ID" value="XM_062937134.1"/>
</dbReference>
<gene>
    <name evidence="1" type="ORF">IL334_005421</name>
</gene>
<reference evidence="1 2" key="1">
    <citation type="submission" date="2024-01" db="EMBL/GenBank/DDBJ databases">
        <title>Comparative genomics of Cryptococcus and Kwoniella reveals pathogenesis evolution and contrasting modes of karyotype evolution via chromosome fusion or intercentromeric recombination.</title>
        <authorList>
            <person name="Coelho M.A."/>
            <person name="David-Palma M."/>
            <person name="Shea T."/>
            <person name="Bowers K."/>
            <person name="McGinley-Smith S."/>
            <person name="Mohammad A.W."/>
            <person name="Gnirke A."/>
            <person name="Yurkov A.M."/>
            <person name="Nowrousian M."/>
            <person name="Sun S."/>
            <person name="Cuomo C.A."/>
            <person name="Heitman J."/>
        </authorList>
    </citation>
    <scope>NUCLEOTIDE SEQUENCE [LARGE SCALE GENOMIC DNA]</scope>
    <source>
        <strain evidence="1">CBS 11374</strain>
    </source>
</reference>
<evidence type="ECO:0000313" key="1">
    <source>
        <dbReference type="EMBL" id="WRT68445.1"/>
    </source>
</evidence>
<name>A0ABZ1D3I2_9TREE</name>
<accession>A0ABZ1D3I2</accession>
<sequence length="71" mass="7957">MSREPTELPVDIQALVNQTIETLRVLVPCAPHTVSDEIQDAVFEAIDGIDKDMRMLNLAIHDNPELGFKEL</sequence>
<keyword evidence="2" id="KW-1185">Reference proteome</keyword>
<evidence type="ECO:0000313" key="2">
    <source>
        <dbReference type="Proteomes" id="UP001329825"/>
    </source>
</evidence>